<feature type="coiled-coil region" evidence="7">
    <location>
        <begin position="91"/>
        <end position="118"/>
    </location>
</feature>
<dbReference type="GO" id="GO:0008422">
    <property type="term" value="F:beta-glucosidase activity"/>
    <property type="evidence" value="ECO:0007669"/>
    <property type="project" value="UniProtKB-EC"/>
</dbReference>
<name>A0A2P4Y1R3_9STRA</name>
<dbReference type="InterPro" id="IPR036881">
    <property type="entry name" value="Glyco_hydro_3_C_sf"/>
</dbReference>
<keyword evidence="5" id="KW-0378">Hydrolase</keyword>
<dbReference type="InterPro" id="IPR002772">
    <property type="entry name" value="Glyco_hydro_3_C"/>
</dbReference>
<comment type="similarity">
    <text evidence="2">Belongs to the glycosyl hydrolase 3 family.</text>
</comment>
<dbReference type="SUPFAM" id="SSF52279">
    <property type="entry name" value="Beta-D-glucan exohydrolase, C-terminal domain"/>
    <property type="match status" value="1"/>
</dbReference>
<dbReference type="FunFam" id="3.40.50.1700:FF:000006">
    <property type="entry name" value="Lysosomal beta glucosidase"/>
    <property type="match status" value="1"/>
</dbReference>
<dbReference type="Proteomes" id="UP000237271">
    <property type="component" value="Unassembled WGS sequence"/>
</dbReference>
<organism evidence="9 10">
    <name type="scientific">Phytophthora palmivora</name>
    <dbReference type="NCBI Taxonomy" id="4796"/>
    <lineage>
        <taxon>Eukaryota</taxon>
        <taxon>Sar</taxon>
        <taxon>Stramenopiles</taxon>
        <taxon>Oomycota</taxon>
        <taxon>Peronosporomycetes</taxon>
        <taxon>Peronosporales</taxon>
        <taxon>Peronosporaceae</taxon>
        <taxon>Phytophthora</taxon>
    </lineage>
</organism>
<comment type="caution">
    <text evidence="9">The sequence shown here is derived from an EMBL/GenBank/DDBJ whole genome shotgun (WGS) entry which is preliminary data.</text>
</comment>
<dbReference type="InterPro" id="IPR013783">
    <property type="entry name" value="Ig-like_fold"/>
</dbReference>
<dbReference type="Gene3D" id="3.40.50.1700">
    <property type="entry name" value="Glycoside hydrolase family 3 C-terminal domain"/>
    <property type="match status" value="1"/>
</dbReference>
<dbReference type="InterPro" id="IPR001764">
    <property type="entry name" value="Glyco_hydro_3_N"/>
</dbReference>
<dbReference type="InterPro" id="IPR051915">
    <property type="entry name" value="Cellulose_Degrad_GH3"/>
</dbReference>
<dbReference type="PRINTS" id="PR00133">
    <property type="entry name" value="GLHYDRLASE3"/>
</dbReference>
<evidence type="ECO:0000313" key="9">
    <source>
        <dbReference type="EMBL" id="POM71741.1"/>
    </source>
</evidence>
<dbReference type="EC" id="3.2.1.21" evidence="3"/>
<sequence>MAYFQDDDTSAFEAALSFVDEFEYDNTDGGSSASVSSTQPHQELASTSSQMLVIAASVDAPLSKEEKRRLRAEKKRILRKTGVYSDPNRVRNEQTREIAFLREQKEKLQLDLQVLQRQKSKSGAQTLITMHPSTQRPNLWQEQALRHRRRKEQAECDNVRLKLAVERQRKVADSLRNNECASLINQCHSIQPTIFVSNFCGDVRDFRGLFCYLDEAYRDLDAVFTAASAAPLSVAHDVRMREGVDGKYLEFFTIKDLPFGLQDTAQVSWDYFKGAEKHKACGNLYEKSAKNLDDPYVIIEEFTKEVYSNNSRADVKMKQVVRRYVEADRDIVIRVSCAAPIEVKNKICIAAFAVLPVGAIDATDVYDSQAQAIVDGFSIAQVLGQMTQINIGQVLNSDYTLNEDSVRTYAKLNVGSYLNTPWGSEIDGKWGWNATEWRAIVTRIQEITMEENGGHPMVYGIDSVHGAIYVAGAVIFGQEINSGASFNPDLVYEVGKITGRDTEAAGIPWVFGPILDLSQNPLWARTYETFGEDPYLCSVLGDAIIRGLQSNNQTAACMKHFVGYSKTPTGHDRDGVTMADFDLLNYFVQPYQAGIAAGALSTMENYISINGIPVVANTKILEDLVRNDLAYDGVVVTDWAEINNLKDWHRVVDTYDEAVRLSLTRTALDMSMVPYDTEFITYATEMLNNFPEYESRLRESAKRVIKMKLKLGLYESPVPGADYEFLVGNDDDKEVALDLARESIVLLKNDNILPLANGSSVFLTGHSADNVGYQCGGWSVAWQGYSGNDMFPNGVSVRQGIENMVGNNSFTYFNGLSANGSYSSEDLATAVGLASQHEYTIAVIGESTYAEKPGDIDDLALPSGQIAYVEALAATGTKVILVLFEGRPRLLDTLPDTAHAVVHGLLACELGGQAMAEILYGKVNPSGRLPLTYPKDSANVMIPYNHRVTTKCVDDSGAYADCEMQWDFGAGLSYTTFTYSALTLSKNTVSGPDDSLTASVFVTNSGSVAGKETVMLFVIQPYRLISVPEVKMLRKFKKIDLEPGITQEVTFTLTADDWSVYDPQIGSGFNQVAEDGAFVVAIKPDTDCDVYNTITSDLCAQFTLDTGTVNFGINGTTSSRR</sequence>
<evidence type="ECO:0000256" key="7">
    <source>
        <dbReference type="SAM" id="Coils"/>
    </source>
</evidence>
<evidence type="ECO:0000256" key="6">
    <source>
        <dbReference type="ARBA" id="ARBA00023295"/>
    </source>
</evidence>
<dbReference type="SMART" id="SM01217">
    <property type="entry name" value="Fn3_like"/>
    <property type="match status" value="1"/>
</dbReference>
<dbReference type="Pfam" id="PF01915">
    <property type="entry name" value="Glyco_hydro_3_C"/>
    <property type="match status" value="1"/>
</dbReference>
<evidence type="ECO:0000256" key="4">
    <source>
        <dbReference type="ARBA" id="ARBA00022729"/>
    </source>
</evidence>
<comment type="catalytic activity">
    <reaction evidence="1">
        <text>Hydrolysis of terminal, non-reducing beta-D-glucosyl residues with release of beta-D-glucose.</text>
        <dbReference type="EC" id="3.2.1.21"/>
    </reaction>
</comment>
<evidence type="ECO:0000256" key="2">
    <source>
        <dbReference type="ARBA" id="ARBA00005336"/>
    </source>
</evidence>
<evidence type="ECO:0000313" key="10">
    <source>
        <dbReference type="Proteomes" id="UP000237271"/>
    </source>
</evidence>
<dbReference type="Gene3D" id="3.20.20.300">
    <property type="entry name" value="Glycoside hydrolase, family 3, N-terminal domain"/>
    <property type="match status" value="1"/>
</dbReference>
<keyword evidence="4" id="KW-0732">Signal</keyword>
<dbReference type="AlphaFoldDB" id="A0A2P4Y1R3"/>
<keyword evidence="6" id="KW-0326">Glycosidase</keyword>
<feature type="domain" description="Fibronectin type III-like" evidence="8">
    <location>
        <begin position="1012"/>
        <end position="1086"/>
    </location>
</feature>
<gene>
    <name evidence="9" type="ORF">PHPALM_11646</name>
</gene>
<dbReference type="Pfam" id="PF14310">
    <property type="entry name" value="Fn3-like"/>
    <property type="match status" value="1"/>
</dbReference>
<evidence type="ECO:0000256" key="5">
    <source>
        <dbReference type="ARBA" id="ARBA00022801"/>
    </source>
</evidence>
<keyword evidence="7" id="KW-0175">Coiled coil</keyword>
<dbReference type="SUPFAM" id="SSF51445">
    <property type="entry name" value="(Trans)glycosidases"/>
    <property type="match status" value="1"/>
</dbReference>
<dbReference type="PANTHER" id="PTHR30620">
    <property type="entry name" value="PERIPLASMIC BETA-GLUCOSIDASE-RELATED"/>
    <property type="match status" value="1"/>
</dbReference>
<evidence type="ECO:0000256" key="3">
    <source>
        <dbReference type="ARBA" id="ARBA00012744"/>
    </source>
</evidence>
<evidence type="ECO:0000256" key="1">
    <source>
        <dbReference type="ARBA" id="ARBA00000448"/>
    </source>
</evidence>
<protein>
    <recommendedName>
        <fullName evidence="3">beta-glucosidase</fullName>
        <ecNumber evidence="3">3.2.1.21</ecNumber>
    </recommendedName>
</protein>
<accession>A0A2P4Y1R3</accession>
<dbReference type="Pfam" id="PF00933">
    <property type="entry name" value="Glyco_hydro_3"/>
    <property type="match status" value="1"/>
</dbReference>
<dbReference type="InterPro" id="IPR036962">
    <property type="entry name" value="Glyco_hydro_3_N_sf"/>
</dbReference>
<dbReference type="PANTHER" id="PTHR30620:SF16">
    <property type="entry name" value="LYSOSOMAL BETA GLUCOSIDASE"/>
    <property type="match status" value="1"/>
</dbReference>
<dbReference type="OrthoDB" id="416222at2759"/>
<dbReference type="InterPro" id="IPR026891">
    <property type="entry name" value="Fn3-like"/>
</dbReference>
<dbReference type="Gene3D" id="2.60.40.10">
    <property type="entry name" value="Immunoglobulins"/>
    <property type="match status" value="1"/>
</dbReference>
<keyword evidence="10" id="KW-1185">Reference proteome</keyword>
<dbReference type="FunFam" id="3.20.20.300:FF:000007">
    <property type="entry name" value="Lysosomal beta glucosidase"/>
    <property type="match status" value="1"/>
</dbReference>
<proteinExistence type="inferred from homology"/>
<reference evidence="9 10" key="1">
    <citation type="journal article" date="2017" name="Genome Biol. Evol.">
        <title>Phytophthora megakarya and P. palmivora, closely related causal agents of cacao black pod rot, underwent increases in genome sizes and gene numbers by different mechanisms.</title>
        <authorList>
            <person name="Ali S.S."/>
            <person name="Shao J."/>
            <person name="Lary D.J."/>
            <person name="Kronmiller B."/>
            <person name="Shen D."/>
            <person name="Strem M.D."/>
            <person name="Amoako-Attah I."/>
            <person name="Akrofi A.Y."/>
            <person name="Begoude B.A."/>
            <person name="Ten Hoopen G.M."/>
            <person name="Coulibaly K."/>
            <person name="Kebe B.I."/>
            <person name="Melnick R.L."/>
            <person name="Guiltinan M.J."/>
            <person name="Tyler B.M."/>
            <person name="Meinhardt L.W."/>
            <person name="Bailey B.A."/>
        </authorList>
    </citation>
    <scope>NUCLEOTIDE SEQUENCE [LARGE SCALE GENOMIC DNA]</scope>
    <source>
        <strain evidence="10">sbr112.9</strain>
    </source>
</reference>
<dbReference type="EMBL" id="NCKW01006419">
    <property type="protein sequence ID" value="POM71741.1"/>
    <property type="molecule type" value="Genomic_DNA"/>
</dbReference>
<evidence type="ECO:0000259" key="8">
    <source>
        <dbReference type="SMART" id="SM01217"/>
    </source>
</evidence>
<dbReference type="FunFam" id="2.60.40.10:FF:000731">
    <property type="entry name" value="Lysosomal beta glucosidase"/>
    <property type="match status" value="1"/>
</dbReference>
<dbReference type="InterPro" id="IPR017853">
    <property type="entry name" value="GH"/>
</dbReference>
<dbReference type="GO" id="GO:0009251">
    <property type="term" value="P:glucan catabolic process"/>
    <property type="evidence" value="ECO:0007669"/>
    <property type="project" value="TreeGrafter"/>
</dbReference>